<dbReference type="Proteomes" id="UP000282971">
    <property type="component" value="Unassembled WGS sequence"/>
</dbReference>
<evidence type="ECO:0000313" key="1">
    <source>
        <dbReference type="EMBL" id="RVT95040.1"/>
    </source>
</evidence>
<keyword evidence="2" id="KW-1185">Reference proteome</keyword>
<dbReference type="InterPro" id="IPR023614">
    <property type="entry name" value="Porin_dom_sf"/>
</dbReference>
<dbReference type="SUPFAM" id="SSF56935">
    <property type="entry name" value="Porins"/>
    <property type="match status" value="1"/>
</dbReference>
<accession>A0A437MBN6</accession>
<proteinExistence type="predicted"/>
<dbReference type="AlphaFoldDB" id="A0A437MBN6"/>
<sequence length="448" mass="46477">MIGAAAPAYADTTDDLLLRLKAKGILTEEEYQALAQRKAEEPTPAVATPAVASAPSSSWLDEMKVVRATDSGVGVQIGSVALKFSGSINGFYVHDKGDPATPANAVVGGLATVGPKSSSVRNGLLPGFLKVEATTNQGGWDVGAHFGIYPGINSVLTSGGANSGGTPQALATAGIDFRQTYLTFGKPNFGEVKIGRDIGMFGQEAILNDITLLSVGTAAGNSAPSNTSLGRIGLGYLYTDFQPQITYTSPKLGGFQVAIGAFQPLVTIGNNEVNKTPGFQGKVTYDFASGGFGGKVWLNGITQKHDGIGTSPSYTGRGFDVGSKLTFGTASLLGYYYNGSGIGTTGLFILSTDAAGRKRDSDGFYVQGTYGIGKLTIGASYGESHLDLAKGEVNPTLLDTNSSWVGQLRYGLTDWVTLVGEYVHTRSEAHNGNKASSDAIATGAILFF</sequence>
<gene>
    <name evidence="1" type="ORF">EOD43_03775</name>
</gene>
<evidence type="ECO:0000313" key="2">
    <source>
        <dbReference type="Proteomes" id="UP000282971"/>
    </source>
</evidence>
<comment type="caution">
    <text evidence="1">The sequence shown here is derived from an EMBL/GenBank/DDBJ whole genome shotgun (WGS) entry which is preliminary data.</text>
</comment>
<dbReference type="EMBL" id="SACN01000001">
    <property type="protein sequence ID" value="RVT95040.1"/>
    <property type="molecule type" value="Genomic_DNA"/>
</dbReference>
<name>A0A437MBN6_9SPHN</name>
<protein>
    <submittedName>
        <fullName evidence="1">Porin</fullName>
    </submittedName>
</protein>
<reference evidence="1 2" key="1">
    <citation type="submission" date="2019-01" db="EMBL/GenBank/DDBJ databases">
        <authorList>
            <person name="Chen W.-M."/>
        </authorList>
    </citation>
    <scope>NUCLEOTIDE SEQUENCE [LARGE SCALE GENOMIC DNA]</scope>
    <source>
        <strain evidence="1 2">CCP-7</strain>
    </source>
</reference>
<dbReference type="OrthoDB" id="8735103at2"/>
<dbReference type="Gene3D" id="2.40.160.10">
    <property type="entry name" value="Porin"/>
    <property type="match status" value="1"/>
</dbReference>
<dbReference type="GO" id="GO:0016020">
    <property type="term" value="C:membrane"/>
    <property type="evidence" value="ECO:0007669"/>
    <property type="project" value="InterPro"/>
</dbReference>
<organism evidence="1 2">
    <name type="scientific">Sphingomonas crocodyli</name>
    <dbReference type="NCBI Taxonomy" id="1979270"/>
    <lineage>
        <taxon>Bacteria</taxon>
        <taxon>Pseudomonadati</taxon>
        <taxon>Pseudomonadota</taxon>
        <taxon>Alphaproteobacteria</taxon>
        <taxon>Sphingomonadales</taxon>
        <taxon>Sphingomonadaceae</taxon>
        <taxon>Sphingomonas</taxon>
    </lineage>
</organism>
<dbReference type="GO" id="GO:0015288">
    <property type="term" value="F:porin activity"/>
    <property type="evidence" value="ECO:0007669"/>
    <property type="project" value="InterPro"/>
</dbReference>